<feature type="compositionally biased region" description="Basic and acidic residues" evidence="1">
    <location>
        <begin position="265"/>
        <end position="275"/>
    </location>
</feature>
<feature type="region of interest" description="Disordered" evidence="1">
    <location>
        <begin position="429"/>
        <end position="453"/>
    </location>
</feature>
<keyword evidence="3" id="KW-1185">Reference proteome</keyword>
<evidence type="ECO:0000313" key="2">
    <source>
        <dbReference type="EMBL" id="KAG5477239.1"/>
    </source>
</evidence>
<feature type="compositionally biased region" description="Polar residues" evidence="1">
    <location>
        <begin position="823"/>
        <end position="840"/>
    </location>
</feature>
<feature type="compositionally biased region" description="Basic residues" evidence="1">
    <location>
        <begin position="243"/>
        <end position="257"/>
    </location>
</feature>
<dbReference type="RefSeq" id="XP_067062650.1">
    <property type="nucleotide sequence ID" value="XM_067206441.1"/>
</dbReference>
<proteinExistence type="predicted"/>
<feature type="region of interest" description="Disordered" evidence="1">
    <location>
        <begin position="196"/>
        <end position="277"/>
    </location>
</feature>
<protein>
    <submittedName>
        <fullName evidence="2">Uncharacterized protein</fullName>
    </submittedName>
</protein>
<dbReference type="AlphaFoldDB" id="A0A836GNS8"/>
<dbReference type="KEGG" id="loi:92360375"/>
<gene>
    <name evidence="2" type="ORF">LSCM4_04457</name>
</gene>
<dbReference type="GeneID" id="92360375"/>
<feature type="compositionally biased region" description="Basic and acidic residues" evidence="1">
    <location>
        <begin position="346"/>
        <end position="359"/>
    </location>
</feature>
<evidence type="ECO:0000256" key="1">
    <source>
        <dbReference type="SAM" id="MobiDB-lite"/>
    </source>
</evidence>
<feature type="region of interest" description="Disordered" evidence="1">
    <location>
        <begin position="28"/>
        <end position="117"/>
    </location>
</feature>
<feature type="region of interest" description="Disordered" evidence="1">
    <location>
        <begin position="586"/>
        <end position="619"/>
    </location>
</feature>
<feature type="region of interest" description="Disordered" evidence="1">
    <location>
        <begin position="816"/>
        <end position="854"/>
    </location>
</feature>
<evidence type="ECO:0000313" key="3">
    <source>
        <dbReference type="Proteomes" id="UP000674143"/>
    </source>
</evidence>
<feature type="compositionally biased region" description="Basic residues" evidence="1">
    <location>
        <begin position="374"/>
        <end position="387"/>
    </location>
</feature>
<feature type="region of interest" description="Disordered" evidence="1">
    <location>
        <begin position="544"/>
        <end position="571"/>
    </location>
</feature>
<feature type="compositionally biased region" description="Basic and acidic residues" evidence="1">
    <location>
        <begin position="226"/>
        <end position="235"/>
    </location>
</feature>
<feature type="compositionally biased region" description="Basic and acidic residues" evidence="1">
    <location>
        <begin position="429"/>
        <end position="440"/>
    </location>
</feature>
<feature type="compositionally biased region" description="Polar residues" evidence="1">
    <location>
        <begin position="88"/>
        <end position="104"/>
    </location>
</feature>
<reference evidence="2 3" key="1">
    <citation type="submission" date="2021-02" db="EMBL/GenBank/DDBJ databases">
        <title>Leishmania (Mundinia) orientalis Genome sequencing and assembly.</title>
        <authorList>
            <person name="Almutairi H."/>
            <person name="Gatherer D."/>
        </authorList>
    </citation>
    <scope>NUCLEOTIDE SEQUENCE [LARGE SCALE GENOMIC DNA]</scope>
    <source>
        <strain evidence="2">LSCM4</strain>
    </source>
</reference>
<organism evidence="2 3">
    <name type="scientific">Leishmania orientalis</name>
    <dbReference type="NCBI Taxonomy" id="2249476"/>
    <lineage>
        <taxon>Eukaryota</taxon>
        <taxon>Discoba</taxon>
        <taxon>Euglenozoa</taxon>
        <taxon>Kinetoplastea</taxon>
        <taxon>Metakinetoplastina</taxon>
        <taxon>Trypanosomatida</taxon>
        <taxon>Trypanosomatidae</taxon>
        <taxon>Leishmaniinae</taxon>
        <taxon>Leishmania</taxon>
    </lineage>
</organism>
<feature type="compositionally biased region" description="Polar residues" evidence="1">
    <location>
        <begin position="28"/>
        <end position="41"/>
    </location>
</feature>
<comment type="caution">
    <text evidence="2">The sequence shown here is derived from an EMBL/GenBank/DDBJ whole genome shotgun (WGS) entry which is preliminary data.</text>
</comment>
<accession>A0A836GNS8</accession>
<dbReference type="Proteomes" id="UP000674143">
    <property type="component" value="Chromosome 25"/>
</dbReference>
<feature type="region of interest" description="Disordered" evidence="1">
    <location>
        <begin position="317"/>
        <end position="401"/>
    </location>
</feature>
<dbReference type="SMR" id="A0A836GNS8"/>
<name>A0A836GNS8_9TRYP</name>
<feature type="compositionally biased region" description="Polar residues" evidence="1">
    <location>
        <begin position="196"/>
        <end position="207"/>
    </location>
</feature>
<feature type="compositionally biased region" description="Polar residues" evidence="1">
    <location>
        <begin position="71"/>
        <end position="80"/>
    </location>
</feature>
<dbReference type="EMBL" id="JAFHLR010000025">
    <property type="protein sequence ID" value="KAG5477239.1"/>
    <property type="molecule type" value="Genomic_DNA"/>
</dbReference>
<sequence length="854" mass="94889">MSTLEFDEVDSGTELSLSIHTEKVQFGKQSSFAQGGVSANETPRLPGARGPGQTPRENAEEKGLPPRKTPSRLSLRNGTPRQRDETSTQEVKTGLGSSVRNVQAGSKPRASLAQSTRSVQFFVNDDGTDTGSILFQAEASMRGRNQVESSVDLQTYTDGSDINFVEQSYSASQAAALARSGAATRSASLRFELESTNEATHHSTISRFSIEGDEWEPRQIAGASDLIDREGDGAKKAAAVAAKKQKAGRGKSKKGGRSARSSVNRQDDSARKAASDRVVYGKVKPIEHISWSERRRRAEKAEAERRTQVLRERRLYMGGRPWETNKPNPRARRTSSESVAYTLKQLQEKKKEEADERRRTMNARPWRTNSATPRKSRSVSRSKRRRWSAPPSARSDGAGMAGWQAAPLATVPEEMQAENSKDLARLAEDLRSSSSEEHVGAAEPARYGRPRPPLFDRVEATKFVTPAPVLKTPLEVVGEELEDWTYTVNQQRNLQAVAQVMRARERTIVQLMNQLETQSRVMTRLDKDLYSARDQYAQQLGRNVAGPALPAPQSAKALQSPGRTMASPPPSVARLYKKEQHQATDYYAMNRSHSKPRPVSVLSDDELSESEKESHASDLQRWRVERAVLRDERARMVRCRRELVYQMRRGSNIKDIAITQPTSARGPLERAAAGTETAVDVDGYDRLRNLRMQTQRALVEASNAKKVYAATLRMAYTMSERYNPSSAELEGTKDWRNTAREQYVSSLRDLQESVKEALPLLERANALKARREKMINASLDESATADFQEYSDAVLAVRMQTSRAQALVEAAATDEERMLGSAITPQAETSQSGTPRGSPSDSDDAHSRMMSRGF</sequence>
<feature type="compositionally biased region" description="Basic and acidic residues" evidence="1">
    <location>
        <begin position="609"/>
        <end position="619"/>
    </location>
</feature>